<dbReference type="PROSITE" id="PS50830">
    <property type="entry name" value="TNASE_3"/>
    <property type="match status" value="1"/>
</dbReference>
<evidence type="ECO:0000259" key="2">
    <source>
        <dbReference type="PROSITE" id="PS50830"/>
    </source>
</evidence>
<organism evidence="3">
    <name type="scientific">viral metagenome</name>
    <dbReference type="NCBI Taxonomy" id="1070528"/>
    <lineage>
        <taxon>unclassified sequences</taxon>
        <taxon>metagenomes</taxon>
        <taxon>organismal metagenomes</taxon>
    </lineage>
</organism>
<dbReference type="EMBL" id="MN739646">
    <property type="protein sequence ID" value="QHT17928.1"/>
    <property type="molecule type" value="Genomic_DNA"/>
</dbReference>
<evidence type="ECO:0000256" key="1">
    <source>
        <dbReference type="SAM" id="MobiDB-lite"/>
    </source>
</evidence>
<dbReference type="Gene3D" id="2.40.50.90">
    <property type="match status" value="1"/>
</dbReference>
<feature type="compositionally biased region" description="Low complexity" evidence="1">
    <location>
        <begin position="188"/>
        <end position="203"/>
    </location>
</feature>
<proteinExistence type="predicted"/>
<dbReference type="InterPro" id="IPR016071">
    <property type="entry name" value="Staphylococal_nuclease_OB-fold"/>
</dbReference>
<dbReference type="SUPFAM" id="SSF50199">
    <property type="entry name" value="Staphylococcal nuclease"/>
    <property type="match status" value="1"/>
</dbReference>
<dbReference type="AlphaFoldDB" id="A0A6C0DLW6"/>
<accession>A0A6C0DLW6</accession>
<reference evidence="3" key="1">
    <citation type="journal article" date="2020" name="Nature">
        <title>Giant virus diversity and host interactions through global metagenomics.</title>
        <authorList>
            <person name="Schulz F."/>
            <person name="Roux S."/>
            <person name="Paez-Espino D."/>
            <person name="Jungbluth S."/>
            <person name="Walsh D.A."/>
            <person name="Denef V.J."/>
            <person name="McMahon K.D."/>
            <person name="Konstantinidis K.T."/>
            <person name="Eloe-Fadrosh E.A."/>
            <person name="Kyrpides N.C."/>
            <person name="Woyke T."/>
        </authorList>
    </citation>
    <scope>NUCLEOTIDE SEQUENCE</scope>
    <source>
        <strain evidence="3">GVMAG-M-3300023174-3</strain>
    </source>
</reference>
<name>A0A6C0DLW6_9ZZZZ</name>
<dbReference type="Pfam" id="PF00565">
    <property type="entry name" value="SNase"/>
    <property type="match status" value="1"/>
</dbReference>
<feature type="region of interest" description="Disordered" evidence="1">
    <location>
        <begin position="176"/>
        <end position="203"/>
    </location>
</feature>
<protein>
    <recommendedName>
        <fullName evidence="2">TNase-like domain-containing protein</fullName>
    </recommendedName>
</protein>
<evidence type="ECO:0000313" key="3">
    <source>
        <dbReference type="EMBL" id="QHT17928.1"/>
    </source>
</evidence>
<sequence length="203" mass="22706">MLNRFYKCCFRGKRESVKNDTICSITPNCCRKSTFSYPIPPASLAELQNVQYHDTHAFVPPIHVGKVIKVYDGDTITIASKYPGAPDSPMYRFSVRLNGIDSAEIKGKTFAEKEQAILARDALSKMILNKIVVLKNLSTEKYGRLLADVYLEDLHLNAWMLEHKYAVPYDGGTKHRPSEWDETTTHIGSNASANANAGANPRI</sequence>
<feature type="domain" description="TNase-like" evidence="2">
    <location>
        <begin position="61"/>
        <end position="166"/>
    </location>
</feature>
<dbReference type="SMART" id="SM00318">
    <property type="entry name" value="SNc"/>
    <property type="match status" value="1"/>
</dbReference>
<dbReference type="InterPro" id="IPR035437">
    <property type="entry name" value="SNase_OB-fold_sf"/>
</dbReference>